<dbReference type="PRINTS" id="PR01036">
    <property type="entry name" value="TCRTETB"/>
</dbReference>
<evidence type="ECO:0000256" key="2">
    <source>
        <dbReference type="ARBA" id="ARBA00022448"/>
    </source>
</evidence>
<dbReference type="AlphaFoldDB" id="A0A9X1QQM6"/>
<dbReference type="InterPro" id="IPR020846">
    <property type="entry name" value="MFS_dom"/>
</dbReference>
<dbReference type="CDD" id="cd17321">
    <property type="entry name" value="MFS_MMR_MDR_like"/>
    <property type="match status" value="1"/>
</dbReference>
<feature type="transmembrane region" description="Helical" evidence="7">
    <location>
        <begin position="144"/>
        <end position="168"/>
    </location>
</feature>
<protein>
    <submittedName>
        <fullName evidence="9">DHA2 family efflux MFS transporter permease subunit</fullName>
    </submittedName>
</protein>
<keyword evidence="2" id="KW-0813">Transport</keyword>
<keyword evidence="6 7" id="KW-0472">Membrane</keyword>
<feature type="transmembrane region" description="Helical" evidence="7">
    <location>
        <begin position="277"/>
        <end position="298"/>
    </location>
</feature>
<dbReference type="PROSITE" id="PS50850">
    <property type="entry name" value="MFS"/>
    <property type="match status" value="1"/>
</dbReference>
<dbReference type="InterPro" id="IPR011701">
    <property type="entry name" value="MFS"/>
</dbReference>
<comment type="subcellular location">
    <subcellularLocation>
        <location evidence="1">Cell membrane</location>
        <topology evidence="1">Multi-pass membrane protein</topology>
    </subcellularLocation>
</comment>
<dbReference type="GO" id="GO:0022857">
    <property type="term" value="F:transmembrane transporter activity"/>
    <property type="evidence" value="ECO:0007669"/>
    <property type="project" value="InterPro"/>
</dbReference>
<feature type="transmembrane region" description="Helical" evidence="7">
    <location>
        <begin position="207"/>
        <end position="224"/>
    </location>
</feature>
<feature type="transmembrane region" description="Helical" evidence="7">
    <location>
        <begin position="86"/>
        <end position="105"/>
    </location>
</feature>
<keyword evidence="5 7" id="KW-1133">Transmembrane helix</keyword>
<name>A0A9X1QQM6_9CORY</name>
<dbReference type="PANTHER" id="PTHR42718">
    <property type="entry name" value="MAJOR FACILITATOR SUPERFAMILY MULTIDRUG TRANSPORTER MFSC"/>
    <property type="match status" value="1"/>
</dbReference>
<dbReference type="Gene3D" id="1.20.1250.20">
    <property type="entry name" value="MFS general substrate transporter like domains"/>
    <property type="match status" value="1"/>
</dbReference>
<dbReference type="Pfam" id="PF07690">
    <property type="entry name" value="MFS_1"/>
    <property type="match status" value="1"/>
</dbReference>
<organism evidence="9 10">
    <name type="scientific">Corynebacterium uropygiale</name>
    <dbReference type="NCBI Taxonomy" id="1775911"/>
    <lineage>
        <taxon>Bacteria</taxon>
        <taxon>Bacillati</taxon>
        <taxon>Actinomycetota</taxon>
        <taxon>Actinomycetes</taxon>
        <taxon>Mycobacteriales</taxon>
        <taxon>Corynebacteriaceae</taxon>
        <taxon>Corynebacterium</taxon>
    </lineage>
</organism>
<keyword evidence="10" id="KW-1185">Reference proteome</keyword>
<feature type="transmembrane region" description="Helical" evidence="7">
    <location>
        <begin position="443"/>
        <end position="461"/>
    </location>
</feature>
<dbReference type="RefSeq" id="WP_236118996.1">
    <property type="nucleotide sequence ID" value="NZ_JAKGSI010000003.1"/>
</dbReference>
<evidence type="ECO:0000256" key="4">
    <source>
        <dbReference type="ARBA" id="ARBA00022692"/>
    </source>
</evidence>
<feature type="transmembrane region" description="Helical" evidence="7">
    <location>
        <begin position="413"/>
        <end position="431"/>
    </location>
</feature>
<evidence type="ECO:0000259" key="8">
    <source>
        <dbReference type="PROSITE" id="PS50850"/>
    </source>
</evidence>
<keyword evidence="4 7" id="KW-0812">Transmembrane</keyword>
<dbReference type="NCBIfam" id="TIGR00711">
    <property type="entry name" value="efflux_EmrB"/>
    <property type="match status" value="1"/>
</dbReference>
<gene>
    <name evidence="9" type="ORF">L1O03_07335</name>
</gene>
<reference evidence="9" key="1">
    <citation type="submission" date="2022-01" db="EMBL/GenBank/DDBJ databases">
        <title>Corynebacterium sp. nov isolated from isolated from the feces of the greater white-fronted geese (Anser albifrons) at Poyang Lake, PR China.</title>
        <authorList>
            <person name="Liu Q."/>
        </authorList>
    </citation>
    <scope>NUCLEOTIDE SEQUENCE</scope>
    <source>
        <strain evidence="9">JCM 32435</strain>
    </source>
</reference>
<evidence type="ECO:0000256" key="3">
    <source>
        <dbReference type="ARBA" id="ARBA00022475"/>
    </source>
</evidence>
<feature type="transmembrane region" description="Helical" evidence="7">
    <location>
        <begin position="310"/>
        <end position="329"/>
    </location>
</feature>
<feature type="transmembrane region" description="Helical" evidence="7">
    <location>
        <begin position="55"/>
        <end position="74"/>
    </location>
</feature>
<evidence type="ECO:0000256" key="7">
    <source>
        <dbReference type="SAM" id="Phobius"/>
    </source>
</evidence>
<keyword evidence="3" id="KW-1003">Cell membrane</keyword>
<evidence type="ECO:0000313" key="10">
    <source>
        <dbReference type="Proteomes" id="UP001139336"/>
    </source>
</evidence>
<proteinExistence type="predicted"/>
<feature type="transmembrane region" description="Helical" evidence="7">
    <location>
        <begin position="111"/>
        <end position="132"/>
    </location>
</feature>
<feature type="transmembrane region" description="Helical" evidence="7">
    <location>
        <begin position="341"/>
        <end position="362"/>
    </location>
</feature>
<dbReference type="GO" id="GO:0005886">
    <property type="term" value="C:plasma membrane"/>
    <property type="evidence" value="ECO:0007669"/>
    <property type="project" value="UniProtKB-SubCell"/>
</dbReference>
<comment type="caution">
    <text evidence="9">The sequence shown here is derived from an EMBL/GenBank/DDBJ whole genome shotgun (WGS) entry which is preliminary data.</text>
</comment>
<dbReference type="InterPro" id="IPR036259">
    <property type="entry name" value="MFS_trans_sf"/>
</dbReference>
<accession>A0A9X1QQM6</accession>
<evidence type="ECO:0000313" key="9">
    <source>
        <dbReference type="EMBL" id="MCF4006991.1"/>
    </source>
</evidence>
<evidence type="ECO:0000256" key="6">
    <source>
        <dbReference type="ARBA" id="ARBA00023136"/>
    </source>
</evidence>
<dbReference type="Proteomes" id="UP001139336">
    <property type="component" value="Unassembled WGS sequence"/>
</dbReference>
<dbReference type="PANTHER" id="PTHR42718:SF42">
    <property type="entry name" value="EXPORT PROTEIN"/>
    <property type="match status" value="1"/>
</dbReference>
<sequence>MVSSPTEEKIQIPESQAWRALAALCVGFFMILLDQTIVAVATPNIETELGASINQVFWITSIYLLCIVVPLLFTGRLGDRYGQRNMYRLGMALFVLSSAACGLSRSVEMLIAARAVQGLGAAILIPQTMSVINRIFAPSRRGAALGVWGAVGGLAGVVSPVLGGVLVGGPGWEWIFFINVPLGVVSLVLVSLWVPPLPRHARSIDELSVLVSLVAMSLIVFAILNGPQLGWSALLIGCIVVGVAGMAWFVRLQGTAARRGKDALVPLVIFRNHNFSIASFSISTMGFCVAAMMLPIMFHLQDGLGYSPEHAGVMMLPMAAVTIIGSPIVGRLADRLHPRTLSTVGFGLTAFSLGWLGLTIIWSLPLGWFFAGLVLLGCGTSCVWSPNSTAAMRTMSQRYMGAASGVYNTTRQTGSVVGSAAVGAAMQMALAQGHDVSAAAGRALLLPAAALACGFIAVCFFKSEEISR</sequence>
<dbReference type="SUPFAM" id="SSF103473">
    <property type="entry name" value="MFS general substrate transporter"/>
    <property type="match status" value="1"/>
</dbReference>
<evidence type="ECO:0000256" key="1">
    <source>
        <dbReference type="ARBA" id="ARBA00004651"/>
    </source>
</evidence>
<dbReference type="Gene3D" id="1.20.1720.10">
    <property type="entry name" value="Multidrug resistance protein D"/>
    <property type="match status" value="1"/>
</dbReference>
<feature type="transmembrane region" description="Helical" evidence="7">
    <location>
        <begin position="174"/>
        <end position="195"/>
    </location>
</feature>
<feature type="domain" description="Major facilitator superfamily (MFS) profile" evidence="8">
    <location>
        <begin position="20"/>
        <end position="466"/>
    </location>
</feature>
<feature type="transmembrane region" description="Helical" evidence="7">
    <location>
        <begin position="368"/>
        <end position="392"/>
    </location>
</feature>
<feature type="transmembrane region" description="Helical" evidence="7">
    <location>
        <begin position="21"/>
        <end position="43"/>
    </location>
</feature>
<evidence type="ECO:0000256" key="5">
    <source>
        <dbReference type="ARBA" id="ARBA00022989"/>
    </source>
</evidence>
<dbReference type="EMBL" id="JAKGSI010000003">
    <property type="protein sequence ID" value="MCF4006991.1"/>
    <property type="molecule type" value="Genomic_DNA"/>
</dbReference>
<dbReference type="InterPro" id="IPR004638">
    <property type="entry name" value="EmrB-like"/>
</dbReference>
<feature type="transmembrane region" description="Helical" evidence="7">
    <location>
        <begin position="230"/>
        <end position="250"/>
    </location>
</feature>